<dbReference type="Pfam" id="PF01047">
    <property type="entry name" value="MarR"/>
    <property type="match status" value="1"/>
</dbReference>
<dbReference type="GO" id="GO:0003677">
    <property type="term" value="F:DNA binding"/>
    <property type="evidence" value="ECO:0007669"/>
    <property type="project" value="UniProtKB-KW"/>
</dbReference>
<feature type="domain" description="HTH marR-type" evidence="1">
    <location>
        <begin position="1"/>
        <end position="135"/>
    </location>
</feature>
<dbReference type="AlphaFoldDB" id="A0A543CF82"/>
<accession>A0A543CF82</accession>
<dbReference type="OrthoDB" id="69852at2"/>
<dbReference type="Gene3D" id="1.10.10.10">
    <property type="entry name" value="Winged helix-like DNA-binding domain superfamily/Winged helix DNA-binding domain"/>
    <property type="match status" value="1"/>
</dbReference>
<dbReference type="Proteomes" id="UP000316096">
    <property type="component" value="Unassembled WGS sequence"/>
</dbReference>
<name>A0A543CF82_9ACTN</name>
<dbReference type="EMBL" id="VFOZ01000001">
    <property type="protein sequence ID" value="TQL95765.1"/>
    <property type="molecule type" value="Genomic_DNA"/>
</dbReference>
<dbReference type="InterPro" id="IPR000835">
    <property type="entry name" value="HTH_MarR-typ"/>
</dbReference>
<dbReference type="InterPro" id="IPR052526">
    <property type="entry name" value="HTH-type_Bedaq_tolerance"/>
</dbReference>
<dbReference type="PANTHER" id="PTHR39515">
    <property type="entry name" value="CONSERVED PROTEIN"/>
    <property type="match status" value="1"/>
</dbReference>
<dbReference type="RefSeq" id="WP_141954240.1">
    <property type="nucleotide sequence ID" value="NZ_VFOZ01000001.1"/>
</dbReference>
<keyword evidence="3" id="KW-1185">Reference proteome</keyword>
<protein>
    <submittedName>
        <fullName evidence="2">DNA-binding MarR family transcriptional regulator</fullName>
    </submittedName>
</protein>
<evidence type="ECO:0000259" key="1">
    <source>
        <dbReference type="PROSITE" id="PS50995"/>
    </source>
</evidence>
<dbReference type="SUPFAM" id="SSF46785">
    <property type="entry name" value="Winged helix' DNA-binding domain"/>
    <property type="match status" value="1"/>
</dbReference>
<proteinExistence type="predicted"/>
<dbReference type="GO" id="GO:0003700">
    <property type="term" value="F:DNA-binding transcription factor activity"/>
    <property type="evidence" value="ECO:0007669"/>
    <property type="project" value="InterPro"/>
</dbReference>
<organism evidence="2 3">
    <name type="scientific">Actinoallomurus bryophytorum</name>
    <dbReference type="NCBI Taxonomy" id="1490222"/>
    <lineage>
        <taxon>Bacteria</taxon>
        <taxon>Bacillati</taxon>
        <taxon>Actinomycetota</taxon>
        <taxon>Actinomycetes</taxon>
        <taxon>Streptosporangiales</taxon>
        <taxon>Thermomonosporaceae</taxon>
        <taxon>Actinoallomurus</taxon>
    </lineage>
</organism>
<reference evidence="2 3" key="1">
    <citation type="submission" date="2019-06" db="EMBL/GenBank/DDBJ databases">
        <title>Sequencing the genomes of 1000 actinobacteria strains.</title>
        <authorList>
            <person name="Klenk H.-P."/>
        </authorList>
    </citation>
    <scope>NUCLEOTIDE SEQUENCE [LARGE SCALE GENOMIC DNA]</scope>
    <source>
        <strain evidence="2 3">DSM 102200</strain>
    </source>
</reference>
<keyword evidence="2" id="KW-0238">DNA-binding</keyword>
<dbReference type="PANTHER" id="PTHR39515:SF2">
    <property type="entry name" value="HTH-TYPE TRANSCRIPTIONAL REGULATOR RV0880"/>
    <property type="match status" value="1"/>
</dbReference>
<evidence type="ECO:0000313" key="2">
    <source>
        <dbReference type="EMBL" id="TQL95765.1"/>
    </source>
</evidence>
<sequence>MSDPRVLAERFNRQIRDIVLMLRRASATQSITTQQMFVMGSLEGGSRRMSDLAAEHGVRLPTMTRQIGRLARDGLVTRGRDTEDARVVTAELTSVGRERLLRGREQRISFLAGRMATLDDAERASIEAALPALEKLFAGL</sequence>
<dbReference type="InterPro" id="IPR036390">
    <property type="entry name" value="WH_DNA-bd_sf"/>
</dbReference>
<dbReference type="SMART" id="SM00347">
    <property type="entry name" value="HTH_MARR"/>
    <property type="match status" value="1"/>
</dbReference>
<evidence type="ECO:0000313" key="3">
    <source>
        <dbReference type="Proteomes" id="UP000316096"/>
    </source>
</evidence>
<dbReference type="PROSITE" id="PS50995">
    <property type="entry name" value="HTH_MARR_2"/>
    <property type="match status" value="1"/>
</dbReference>
<dbReference type="InterPro" id="IPR036388">
    <property type="entry name" value="WH-like_DNA-bd_sf"/>
</dbReference>
<gene>
    <name evidence="2" type="ORF">FB559_1273</name>
</gene>
<comment type="caution">
    <text evidence="2">The sequence shown here is derived from an EMBL/GenBank/DDBJ whole genome shotgun (WGS) entry which is preliminary data.</text>
</comment>